<sequence length="149" mass="17128">MNSFRDYKNLASQYITFVDSAFYPDYLDQAPALYKVLPNWKSKTPADIFISRNDRTPLVVGFARYDTDRGGGQEDDRISGNRDKVTQILEYAETYKIPLKILFLNDGPGLTLGSMWNDYADLEDNGQGKVMVCTLKMLDERFTKDWLES</sequence>
<keyword evidence="2" id="KW-1185">Reference proteome</keyword>
<gene>
    <name evidence="1" type="ORF">ACE1CC_25195</name>
</gene>
<accession>A0ABV4XBI5</accession>
<comment type="caution">
    <text evidence="1">The sequence shown here is derived from an EMBL/GenBank/DDBJ whole genome shotgun (WGS) entry which is preliminary data.</text>
</comment>
<dbReference type="Proteomes" id="UP001576774">
    <property type="component" value="Unassembled WGS sequence"/>
</dbReference>
<protein>
    <submittedName>
        <fullName evidence="1">Uncharacterized protein</fullName>
    </submittedName>
</protein>
<dbReference type="RefSeq" id="WP_413273186.1">
    <property type="nucleotide sequence ID" value="NZ_JBHFNQ010000196.1"/>
</dbReference>
<dbReference type="EMBL" id="JBHFNQ010000196">
    <property type="protein sequence ID" value="MFB2880160.1"/>
    <property type="molecule type" value="Genomic_DNA"/>
</dbReference>
<name>A0ABV4XBI5_9CYAN</name>
<proteinExistence type="predicted"/>
<evidence type="ECO:0000313" key="2">
    <source>
        <dbReference type="Proteomes" id="UP001576774"/>
    </source>
</evidence>
<evidence type="ECO:0000313" key="1">
    <source>
        <dbReference type="EMBL" id="MFB2880160.1"/>
    </source>
</evidence>
<reference evidence="1 2" key="1">
    <citation type="submission" date="2024-09" db="EMBL/GenBank/DDBJ databases">
        <title>Floridaenema gen nov. (Aerosakkonemataceae, Aerosakkonematales ord. nov., Cyanobacteria) from benthic tropical and subtropical fresh waters, with the description of four new species.</title>
        <authorList>
            <person name="Moretto J.A."/>
            <person name="Berthold D.E."/>
            <person name="Lefler F.W."/>
            <person name="Huang I.-S."/>
            <person name="Laughinghouse H. IV."/>
        </authorList>
    </citation>
    <scope>NUCLEOTIDE SEQUENCE [LARGE SCALE GENOMIC DNA]</scope>
    <source>
        <strain evidence="1 2">BLCC-F46</strain>
    </source>
</reference>
<organism evidence="1 2">
    <name type="scientific">Floridaenema aerugineum BLCC-F46</name>
    <dbReference type="NCBI Taxonomy" id="3153654"/>
    <lineage>
        <taxon>Bacteria</taxon>
        <taxon>Bacillati</taxon>
        <taxon>Cyanobacteriota</taxon>
        <taxon>Cyanophyceae</taxon>
        <taxon>Oscillatoriophycideae</taxon>
        <taxon>Aerosakkonematales</taxon>
        <taxon>Aerosakkonemataceae</taxon>
        <taxon>Floridanema</taxon>
        <taxon>Floridanema aerugineum</taxon>
    </lineage>
</organism>